<evidence type="ECO:0000259" key="5">
    <source>
        <dbReference type="PROSITE" id="PS51379"/>
    </source>
</evidence>
<sequence>MSPGSGSHLKEGLELVNRQHLEDDVDVLIVGAGASGGVAALELAQRGLKVVCLEQGDWNLPDDFTAGKPEWELTRLKQWNASPNVRQNQADYPIDSSESPVEPLMFSGVGGSTIMFSGHWVRPMPSDFQVKTLDGVAEDWPFTYEDLRPFLDEVTHHIGASGLEGDPAYPDPHTFPLPPLPIGKYGLVAAKGMDKLGWHWWPAPNAIASRKYKNQEACMRYGACESGCPVGAKASTDITHWRDAIKLGVQLVTGARVSRITTNDRGLATGAEYIDRNGTLQHQAARVTVLAANGIGTPRLLLNSAPDGLANSSGLVGKRLMTHPYASVYGAYDEDMETWLGPAGQALQSLQFYETDTDRGFVRGAKWNLMPTGGPLAQTLWEPGDNWRDGFGANFHPRLQKTFGRYTEWGITTEDLPDETNTVTLDPDVTDSDGIPAAKIHYKIGENCQRMLDFNVARAVEAHEAAGAVEVHPVPVVRHSAWHLLGTTKMGTDPANSVVDEWCRTHDVPNLFIVDGSTMVTSTGMNPTATIMAVALRSMRHLADTRSSIPTPF</sequence>
<dbReference type="RefSeq" id="WP_280834997.1">
    <property type="nucleotide sequence ID" value="NZ_JARXVE010000010.1"/>
</dbReference>
<dbReference type="PANTHER" id="PTHR46056">
    <property type="entry name" value="LONG-CHAIN-ALCOHOL OXIDASE"/>
    <property type="match status" value="1"/>
</dbReference>
<evidence type="ECO:0000313" key="7">
    <source>
        <dbReference type="Proteomes" id="UP001160130"/>
    </source>
</evidence>
<accession>A0ABT6L8W4</accession>
<reference evidence="6 7" key="1">
    <citation type="submission" date="2023-04" db="EMBL/GenBank/DDBJ databases">
        <title>Forest soil microbial communities from Buena Vista Peninsula, Colon Province, Panama.</title>
        <authorList>
            <person name="Bouskill N."/>
        </authorList>
    </citation>
    <scope>NUCLEOTIDE SEQUENCE [LARGE SCALE GENOMIC DNA]</scope>
    <source>
        <strain evidence="6 7">AC80</strain>
    </source>
</reference>
<organism evidence="6 7">
    <name type="scientific">Mycolicibacterium frederiksbergense</name>
    <dbReference type="NCBI Taxonomy" id="117567"/>
    <lineage>
        <taxon>Bacteria</taxon>
        <taxon>Bacillati</taxon>
        <taxon>Actinomycetota</taxon>
        <taxon>Actinomycetes</taxon>
        <taxon>Mycobacteriales</taxon>
        <taxon>Mycobacteriaceae</taxon>
        <taxon>Mycolicibacterium</taxon>
    </lineage>
</organism>
<comment type="similarity">
    <text evidence="1">Belongs to the GMC oxidoreductase family.</text>
</comment>
<evidence type="ECO:0000256" key="3">
    <source>
        <dbReference type="ARBA" id="ARBA00022827"/>
    </source>
</evidence>
<proteinExistence type="inferred from homology"/>
<evidence type="ECO:0000256" key="1">
    <source>
        <dbReference type="ARBA" id="ARBA00010790"/>
    </source>
</evidence>
<dbReference type="PROSITE" id="PS51379">
    <property type="entry name" value="4FE4S_FER_2"/>
    <property type="match status" value="1"/>
</dbReference>
<keyword evidence="4" id="KW-0560">Oxidoreductase</keyword>
<dbReference type="InterPro" id="IPR036188">
    <property type="entry name" value="FAD/NAD-bd_sf"/>
</dbReference>
<dbReference type="Pfam" id="PF05199">
    <property type="entry name" value="GMC_oxred_C"/>
    <property type="match status" value="1"/>
</dbReference>
<evidence type="ECO:0000256" key="2">
    <source>
        <dbReference type="ARBA" id="ARBA00022630"/>
    </source>
</evidence>
<dbReference type="EMBL" id="JARXVE010000010">
    <property type="protein sequence ID" value="MDH6198425.1"/>
    <property type="molecule type" value="Genomic_DNA"/>
</dbReference>
<dbReference type="PANTHER" id="PTHR46056:SF12">
    <property type="entry name" value="LONG-CHAIN-ALCOHOL OXIDASE"/>
    <property type="match status" value="1"/>
</dbReference>
<protein>
    <submittedName>
        <fullName evidence="6">Choline dehydrogenase-like flavoprotein</fullName>
    </submittedName>
</protein>
<gene>
    <name evidence="6" type="ORF">M2272_005084</name>
</gene>
<keyword evidence="2" id="KW-0285">Flavoprotein</keyword>
<dbReference type="Proteomes" id="UP001160130">
    <property type="component" value="Unassembled WGS sequence"/>
</dbReference>
<evidence type="ECO:0000256" key="4">
    <source>
        <dbReference type="ARBA" id="ARBA00023002"/>
    </source>
</evidence>
<dbReference type="InterPro" id="IPR000172">
    <property type="entry name" value="GMC_OxRdtase_N"/>
</dbReference>
<dbReference type="SUPFAM" id="SSF54373">
    <property type="entry name" value="FAD-linked reductases, C-terminal domain"/>
    <property type="match status" value="1"/>
</dbReference>
<dbReference type="SUPFAM" id="SSF51905">
    <property type="entry name" value="FAD/NAD(P)-binding domain"/>
    <property type="match status" value="1"/>
</dbReference>
<evidence type="ECO:0000313" key="6">
    <source>
        <dbReference type="EMBL" id="MDH6198425.1"/>
    </source>
</evidence>
<comment type="caution">
    <text evidence="6">The sequence shown here is derived from an EMBL/GenBank/DDBJ whole genome shotgun (WGS) entry which is preliminary data.</text>
</comment>
<dbReference type="Gene3D" id="3.50.50.60">
    <property type="entry name" value="FAD/NAD(P)-binding domain"/>
    <property type="match status" value="2"/>
</dbReference>
<keyword evidence="7" id="KW-1185">Reference proteome</keyword>
<dbReference type="InterPro" id="IPR017896">
    <property type="entry name" value="4Fe4S_Fe-S-bd"/>
</dbReference>
<feature type="domain" description="4Fe-4S ferredoxin-type" evidence="5">
    <location>
        <begin position="209"/>
        <end position="238"/>
    </location>
</feature>
<keyword evidence="3" id="KW-0274">FAD</keyword>
<dbReference type="InterPro" id="IPR007867">
    <property type="entry name" value="GMC_OxRtase_C"/>
</dbReference>
<name>A0ABT6L8W4_9MYCO</name>
<dbReference type="Pfam" id="PF00732">
    <property type="entry name" value="GMC_oxred_N"/>
    <property type="match status" value="1"/>
</dbReference>